<evidence type="ECO:0000313" key="1">
    <source>
        <dbReference type="EMBL" id="QYW06704.1"/>
    </source>
</evidence>
<protein>
    <submittedName>
        <fullName evidence="1">Uncharacterized protein</fullName>
    </submittedName>
</protein>
<evidence type="ECO:0000313" key="2">
    <source>
        <dbReference type="Proteomes" id="UP001058093"/>
    </source>
</evidence>
<dbReference type="Proteomes" id="UP001058093">
    <property type="component" value="Segment"/>
</dbReference>
<proteinExistence type="predicted"/>
<accession>A0A975YYR6</accession>
<sequence>MAFVASYKAAHPDAILDYKALMQLYIRGQKG</sequence>
<keyword evidence="2" id="KW-1185">Reference proteome</keyword>
<reference evidence="1" key="1">
    <citation type="submission" date="2021-07" db="EMBL/GenBank/DDBJ databases">
        <title>Complete genome sequence and phylogenomic analysis of the two lytic bacteriophage isolated from terrestrial biotopes of Antarctica.</title>
        <authorList>
            <person name="Holovan V."/>
            <person name="Rabalski L."/>
            <person name="Zlatohurska M."/>
            <person name="Andriichuk O."/>
            <person name="Budzanivska I."/>
            <person name="Shevchenko O."/>
            <person name="Gupalo A."/>
        </authorList>
    </citation>
    <scope>NUCLEOTIDE SEQUENCE</scope>
</reference>
<gene>
    <name evidence="1" type="ORF">uav_173</name>
</gene>
<organism evidence="1 2">
    <name type="scientific">Pseudomonas phage UAVern</name>
    <dbReference type="NCBI Taxonomy" id="2856997"/>
    <lineage>
        <taxon>Viruses</taxon>
        <taxon>Duplodnaviria</taxon>
        <taxon>Heunggongvirae</taxon>
        <taxon>Uroviricota</taxon>
        <taxon>Caudoviricetes</taxon>
        <taxon>Vandenendeviridae</taxon>
        <taxon>Gorskivirinae</taxon>
        <taxon>Uavernvirus</taxon>
        <taxon>Uavernvirus uavern</taxon>
    </lineage>
</organism>
<dbReference type="EMBL" id="MZ605293">
    <property type="protein sequence ID" value="QYW06704.1"/>
    <property type="molecule type" value="Genomic_DNA"/>
</dbReference>
<name>A0A975YYR6_9CAUD</name>